<proteinExistence type="predicted"/>
<dbReference type="RefSeq" id="WP_012036460.1">
    <property type="nucleotide sequence ID" value="NC_009464.1"/>
</dbReference>
<organism evidence="1 2">
    <name type="scientific">Methanocella arvoryzae (strain DSM 22066 / NBRC 105507 / MRE50)</name>
    <dbReference type="NCBI Taxonomy" id="351160"/>
    <lineage>
        <taxon>Archaea</taxon>
        <taxon>Methanobacteriati</taxon>
        <taxon>Methanobacteriota</taxon>
        <taxon>Stenosarchaea group</taxon>
        <taxon>Methanomicrobia</taxon>
        <taxon>Methanocellales</taxon>
        <taxon>Methanocellaceae</taxon>
        <taxon>Methanocella</taxon>
    </lineage>
</organism>
<dbReference type="AlphaFoldDB" id="Q0W6E5"/>
<sequence>MKNDRRIKVDFPDVDLSMADISAEYLDAGRSIVADGKVQSIDDFVRNLEEYNRLQYRLLERTKQLCKSMEQMVDNDFVVVNDMSSLFEDIDRITERMDHMIYFVPRDEVLQVLEDYLSLHQRLFNKPMFFVESGWDNLPRYEC</sequence>
<protein>
    <submittedName>
        <fullName evidence="1">Uncharacterized protein</fullName>
    </submittedName>
</protein>
<dbReference type="KEGG" id="rci:RCIX647"/>
<dbReference type="OrthoDB" id="144924at2157"/>
<dbReference type="EMBL" id="AM114193">
    <property type="protein sequence ID" value="CAJ36048.1"/>
    <property type="molecule type" value="Genomic_DNA"/>
</dbReference>
<dbReference type="GeneID" id="5143237"/>
<keyword evidence="2" id="KW-1185">Reference proteome</keyword>
<evidence type="ECO:0000313" key="1">
    <source>
        <dbReference type="EMBL" id="CAJ36048.1"/>
    </source>
</evidence>
<gene>
    <name evidence="1" type="ORF">RCIX647</name>
</gene>
<reference evidence="1 2" key="1">
    <citation type="journal article" date="2006" name="Science">
        <title>Genome of rice cluster I archaea -- the key methane producers in the rice rhizosphere.</title>
        <authorList>
            <person name="Erkel C."/>
            <person name="Kube M."/>
            <person name="Reinhardt R."/>
            <person name="Liesack W."/>
        </authorList>
    </citation>
    <scope>NUCLEOTIDE SEQUENCE [LARGE SCALE GENOMIC DNA]</scope>
    <source>
        <strain evidence="2">DSM 22066 / NBRC 105507 / MRE50</strain>
    </source>
</reference>
<evidence type="ECO:0000313" key="2">
    <source>
        <dbReference type="Proteomes" id="UP000000663"/>
    </source>
</evidence>
<accession>Q0W6E5</accession>
<dbReference type="eggNOG" id="arCOG11690">
    <property type="taxonomic scope" value="Archaea"/>
</dbReference>
<dbReference type="Proteomes" id="UP000000663">
    <property type="component" value="Chromosome"/>
</dbReference>
<name>Q0W6E5_METAR</name>